<dbReference type="InterPro" id="IPR004358">
    <property type="entry name" value="Sig_transdc_His_kin-like_C"/>
</dbReference>
<keyword evidence="7" id="KW-1185">Reference proteome</keyword>
<reference evidence="6 7" key="1">
    <citation type="submission" date="2018-11" db="EMBL/GenBank/DDBJ databases">
        <authorList>
            <person name="Zhou Z."/>
            <person name="Wang G."/>
        </authorList>
    </citation>
    <scope>NUCLEOTIDE SEQUENCE [LARGE SCALE GENOMIC DNA]</scope>
    <source>
        <strain evidence="6 7">KCTC52004</strain>
    </source>
</reference>
<sequence>MKKLPPHLIEKAPGLPCSSSRIWKYIVLFWSFQAGITLIEFSLNSWVNPYKMLYAGWAQWVLHWILWTLSTPLLLYMAQLFPLNRQQSRWRFAQTFLIHLLAFTVLTFTVRSIEYLIISPLYRWELGKELPWNNILKWFVGEYSWGTSLYLLVLVLYNIFLFDNRYQQLEKQHLATELTNSQLKAQLTDAQLQALKMQLNPHFLFNTHHAIVSLMLQHDNRKAIDMVTALSDLLRGVLAHQDDNFLTLREELKLTQQYLTIQQIRFQDRLQIEYDIDPGAEESLVPQLILQPLVENAITHGIADLTGCARIRVAARRVDDFLLLEVFDNGVGNQPRKRKTAGNGLGLSNTRSRLQQAYGNQARLTFAQPPGNGTTVALTLPCLFSLTTQYDDQIPLAHH</sequence>
<keyword evidence="3" id="KW-0175">Coiled coil</keyword>
<dbReference type="Pfam" id="PF02518">
    <property type="entry name" value="HATPase_c"/>
    <property type="match status" value="1"/>
</dbReference>
<keyword evidence="4" id="KW-0812">Transmembrane</keyword>
<dbReference type="EC" id="2.7.13.3" evidence="2"/>
<evidence type="ECO:0000256" key="4">
    <source>
        <dbReference type="SAM" id="Phobius"/>
    </source>
</evidence>
<dbReference type="GO" id="GO:0000155">
    <property type="term" value="F:phosphorelay sensor kinase activity"/>
    <property type="evidence" value="ECO:0007669"/>
    <property type="project" value="InterPro"/>
</dbReference>
<dbReference type="SUPFAM" id="SSF55874">
    <property type="entry name" value="ATPase domain of HSP90 chaperone/DNA topoisomerase II/histidine kinase"/>
    <property type="match status" value="1"/>
</dbReference>
<feature type="transmembrane region" description="Helical" evidence="4">
    <location>
        <begin position="138"/>
        <end position="162"/>
    </location>
</feature>
<keyword evidence="6" id="KW-0418">Kinase</keyword>
<dbReference type="RefSeq" id="WP_124876569.1">
    <property type="nucleotide sequence ID" value="NZ_RQJO01000009.1"/>
</dbReference>
<protein>
    <recommendedName>
        <fullName evidence="2">histidine kinase</fullName>
        <ecNumber evidence="2">2.7.13.3</ecNumber>
    </recommendedName>
</protein>
<dbReference type="EMBL" id="RQJO01000009">
    <property type="protein sequence ID" value="RRB02407.1"/>
    <property type="molecule type" value="Genomic_DNA"/>
</dbReference>
<accession>A0A3P1BMV0</accession>
<dbReference type="GO" id="GO:0016020">
    <property type="term" value="C:membrane"/>
    <property type="evidence" value="ECO:0007669"/>
    <property type="project" value="InterPro"/>
</dbReference>
<dbReference type="PANTHER" id="PTHR34220">
    <property type="entry name" value="SENSOR HISTIDINE KINASE YPDA"/>
    <property type="match status" value="1"/>
</dbReference>
<dbReference type="PANTHER" id="PTHR34220:SF7">
    <property type="entry name" value="SENSOR HISTIDINE KINASE YPDA"/>
    <property type="match status" value="1"/>
</dbReference>
<keyword evidence="6" id="KW-0808">Transferase</keyword>
<dbReference type="SMART" id="SM00387">
    <property type="entry name" value="HATPase_c"/>
    <property type="match status" value="1"/>
</dbReference>
<dbReference type="OrthoDB" id="9792992at2"/>
<dbReference type="Pfam" id="PF06580">
    <property type="entry name" value="His_kinase"/>
    <property type="match status" value="1"/>
</dbReference>
<gene>
    <name evidence="6" type="ORF">EHT25_18240</name>
</gene>
<feature type="transmembrane region" description="Helical" evidence="4">
    <location>
        <begin position="95"/>
        <end position="118"/>
    </location>
</feature>
<proteinExistence type="predicted"/>
<keyword evidence="4" id="KW-1133">Transmembrane helix</keyword>
<dbReference type="Gene3D" id="3.30.565.10">
    <property type="entry name" value="Histidine kinase-like ATPase, C-terminal domain"/>
    <property type="match status" value="1"/>
</dbReference>
<feature type="domain" description="Histidine kinase" evidence="5">
    <location>
        <begin position="289"/>
        <end position="384"/>
    </location>
</feature>
<evidence type="ECO:0000313" key="6">
    <source>
        <dbReference type="EMBL" id="RRB02407.1"/>
    </source>
</evidence>
<feature type="transmembrane region" description="Helical" evidence="4">
    <location>
        <begin position="21"/>
        <end position="41"/>
    </location>
</feature>
<dbReference type="InterPro" id="IPR003594">
    <property type="entry name" value="HATPase_dom"/>
</dbReference>
<evidence type="ECO:0000313" key="7">
    <source>
        <dbReference type="Proteomes" id="UP000271925"/>
    </source>
</evidence>
<comment type="caution">
    <text evidence="6">The sequence shown here is derived from an EMBL/GenBank/DDBJ whole genome shotgun (WGS) entry which is preliminary data.</text>
</comment>
<dbReference type="Proteomes" id="UP000271925">
    <property type="component" value="Unassembled WGS sequence"/>
</dbReference>
<evidence type="ECO:0000259" key="5">
    <source>
        <dbReference type="PROSITE" id="PS50109"/>
    </source>
</evidence>
<evidence type="ECO:0000256" key="3">
    <source>
        <dbReference type="SAM" id="Coils"/>
    </source>
</evidence>
<evidence type="ECO:0000256" key="1">
    <source>
        <dbReference type="ARBA" id="ARBA00000085"/>
    </source>
</evidence>
<dbReference type="AlphaFoldDB" id="A0A3P1BMV0"/>
<dbReference type="PROSITE" id="PS50109">
    <property type="entry name" value="HIS_KIN"/>
    <property type="match status" value="1"/>
</dbReference>
<comment type="catalytic activity">
    <reaction evidence="1">
        <text>ATP + protein L-histidine = ADP + protein N-phospho-L-histidine.</text>
        <dbReference type="EC" id="2.7.13.3"/>
    </reaction>
</comment>
<evidence type="ECO:0000256" key="2">
    <source>
        <dbReference type="ARBA" id="ARBA00012438"/>
    </source>
</evidence>
<feature type="transmembrane region" description="Helical" evidence="4">
    <location>
        <begin position="61"/>
        <end position="83"/>
    </location>
</feature>
<keyword evidence="4" id="KW-0472">Membrane</keyword>
<dbReference type="InterPro" id="IPR050640">
    <property type="entry name" value="Bact_2-comp_sensor_kinase"/>
</dbReference>
<feature type="coiled-coil region" evidence="3">
    <location>
        <begin position="166"/>
        <end position="200"/>
    </location>
</feature>
<name>A0A3P1BMV0_9BACT</name>
<dbReference type="InterPro" id="IPR010559">
    <property type="entry name" value="Sig_transdc_His_kin_internal"/>
</dbReference>
<dbReference type="PRINTS" id="PR00344">
    <property type="entry name" value="BCTRLSENSOR"/>
</dbReference>
<dbReference type="InterPro" id="IPR036890">
    <property type="entry name" value="HATPase_C_sf"/>
</dbReference>
<dbReference type="InterPro" id="IPR005467">
    <property type="entry name" value="His_kinase_dom"/>
</dbReference>
<organism evidence="6 7">
    <name type="scientific">Larkinella rosea</name>
    <dbReference type="NCBI Taxonomy" id="2025312"/>
    <lineage>
        <taxon>Bacteria</taxon>
        <taxon>Pseudomonadati</taxon>
        <taxon>Bacteroidota</taxon>
        <taxon>Cytophagia</taxon>
        <taxon>Cytophagales</taxon>
        <taxon>Spirosomataceae</taxon>
        <taxon>Larkinella</taxon>
    </lineage>
</organism>